<keyword evidence="4" id="KW-1185">Reference proteome</keyword>
<dbReference type="AlphaFoldDB" id="A0A8J2KME9"/>
<feature type="chain" id="PRO_5035254709" evidence="2">
    <location>
        <begin position="33"/>
        <end position="116"/>
    </location>
</feature>
<dbReference type="EMBL" id="CAJVCH010388328">
    <property type="protein sequence ID" value="CAG7817205.1"/>
    <property type="molecule type" value="Genomic_DNA"/>
</dbReference>
<organism evidence="3 4">
    <name type="scientific">Allacma fusca</name>
    <dbReference type="NCBI Taxonomy" id="39272"/>
    <lineage>
        <taxon>Eukaryota</taxon>
        <taxon>Metazoa</taxon>
        <taxon>Ecdysozoa</taxon>
        <taxon>Arthropoda</taxon>
        <taxon>Hexapoda</taxon>
        <taxon>Collembola</taxon>
        <taxon>Symphypleona</taxon>
        <taxon>Sminthuridae</taxon>
        <taxon>Allacma</taxon>
    </lineage>
</organism>
<keyword evidence="1" id="KW-1133">Transmembrane helix</keyword>
<evidence type="ECO:0000256" key="1">
    <source>
        <dbReference type="SAM" id="Phobius"/>
    </source>
</evidence>
<name>A0A8J2KME9_9HEXA</name>
<protein>
    <submittedName>
        <fullName evidence="3">Uncharacterized protein</fullName>
    </submittedName>
</protein>
<sequence length="116" mass="13261">MLNDSQHSFLIVCFTACLLPLLAQLFLLKCYADFPPVVDHLKVCLQPFQEEWFKESLNMKFSLSSVNRCGALLQAIYYNTLAMIMMFAAASWIIPGDPVFPTSLAKEPENLSWFIY</sequence>
<gene>
    <name evidence="3" type="ORF">AFUS01_LOCUS27783</name>
</gene>
<evidence type="ECO:0000313" key="3">
    <source>
        <dbReference type="EMBL" id="CAG7817205.1"/>
    </source>
</evidence>
<accession>A0A8J2KME9</accession>
<feature type="transmembrane region" description="Helical" evidence="1">
    <location>
        <begin position="75"/>
        <end position="94"/>
    </location>
</feature>
<feature type="non-terminal residue" evidence="3">
    <location>
        <position position="1"/>
    </location>
</feature>
<proteinExistence type="predicted"/>
<keyword evidence="1" id="KW-0812">Transmembrane</keyword>
<keyword evidence="1" id="KW-0472">Membrane</keyword>
<reference evidence="3" key="1">
    <citation type="submission" date="2021-06" db="EMBL/GenBank/DDBJ databases">
        <authorList>
            <person name="Hodson N. C."/>
            <person name="Mongue J. A."/>
            <person name="Jaron S. K."/>
        </authorList>
    </citation>
    <scope>NUCLEOTIDE SEQUENCE</scope>
</reference>
<dbReference type="Proteomes" id="UP000708208">
    <property type="component" value="Unassembled WGS sequence"/>
</dbReference>
<evidence type="ECO:0000313" key="4">
    <source>
        <dbReference type="Proteomes" id="UP000708208"/>
    </source>
</evidence>
<keyword evidence="2" id="KW-0732">Signal</keyword>
<comment type="caution">
    <text evidence="3">The sequence shown here is derived from an EMBL/GenBank/DDBJ whole genome shotgun (WGS) entry which is preliminary data.</text>
</comment>
<evidence type="ECO:0000256" key="2">
    <source>
        <dbReference type="SAM" id="SignalP"/>
    </source>
</evidence>
<feature type="signal peptide" evidence="2">
    <location>
        <begin position="1"/>
        <end position="32"/>
    </location>
</feature>